<evidence type="ECO:0000313" key="2">
    <source>
        <dbReference type="EMBL" id="MBA4536415.1"/>
    </source>
</evidence>
<evidence type="ECO:0000256" key="1">
    <source>
        <dbReference type="SAM" id="MobiDB-lite"/>
    </source>
</evidence>
<feature type="compositionally biased region" description="Basic residues" evidence="1">
    <location>
        <begin position="48"/>
        <end position="58"/>
    </location>
</feature>
<evidence type="ECO:0000313" key="3">
    <source>
        <dbReference type="EMBL" id="NEY80783.1"/>
    </source>
</evidence>
<accession>A0A6B3VYH2</accession>
<keyword evidence="4" id="KW-1185">Reference proteome</keyword>
<organism evidence="3 4">
    <name type="scientific">Bacillus aquiflavi</name>
    <dbReference type="NCBI Taxonomy" id="2672567"/>
    <lineage>
        <taxon>Bacteria</taxon>
        <taxon>Bacillati</taxon>
        <taxon>Bacillota</taxon>
        <taxon>Bacilli</taxon>
        <taxon>Bacillales</taxon>
        <taxon>Bacillaceae</taxon>
        <taxon>Bacillus</taxon>
    </lineage>
</organism>
<dbReference type="Pfam" id="PF14153">
    <property type="entry name" value="Spore_coat_CotO"/>
    <property type="match status" value="1"/>
</dbReference>
<name>A0A6B3VYH2_9BACI</name>
<dbReference type="RefSeq" id="WP_163240530.1">
    <property type="nucleotide sequence ID" value="NZ_JAAIWN010000007.1"/>
</dbReference>
<dbReference type="EMBL" id="JAAIWN010000007">
    <property type="protein sequence ID" value="NEY80783.1"/>
    <property type="molecule type" value="Genomic_DNA"/>
</dbReference>
<dbReference type="EMBL" id="JACEIO010000007">
    <property type="protein sequence ID" value="MBA4536415.1"/>
    <property type="molecule type" value="Genomic_DNA"/>
</dbReference>
<feature type="region of interest" description="Disordered" evidence="1">
    <location>
        <begin position="15"/>
        <end position="62"/>
    </location>
</feature>
<dbReference type="AlphaFoldDB" id="A0A6B3VYH2"/>
<reference evidence="2 5" key="2">
    <citation type="submission" date="2020-07" db="EMBL/GenBank/DDBJ databases">
        <authorList>
            <person name="Feng H."/>
        </authorList>
    </citation>
    <scope>NUCLEOTIDE SEQUENCE [LARGE SCALE GENOMIC DNA]</scope>
    <source>
        <strain evidence="5">s-12</strain>
        <strain evidence="2">S-12</strain>
    </source>
</reference>
<evidence type="ECO:0008006" key="6">
    <source>
        <dbReference type="Google" id="ProtNLM"/>
    </source>
</evidence>
<sequence length="173" mass="20354">MFKEKKEVKKPLLYIDQPTFKQPKLNMQETYSSKRAKKHDEENNNNKSVRKIKKRGGKGLRNQTSIRTLPVEEEIRVDQLENEEEVISTNKTSPFQRVKSFKEMGLEERVQYLANFPKQLPSVPCLFKTKERTYKGFLVQYDDKKTVTIKLYDKTEATIAVSELLEVKMIGYK</sequence>
<dbReference type="InterPro" id="IPR025439">
    <property type="entry name" value="Spore_coat_CotO"/>
</dbReference>
<protein>
    <recommendedName>
        <fullName evidence="6">Spore coat protein CotO</fullName>
    </recommendedName>
</protein>
<proteinExistence type="predicted"/>
<reference evidence="3 4" key="1">
    <citation type="submission" date="2020-02" db="EMBL/GenBank/DDBJ databases">
        <title>Bacillus aquiflavi sp. nov., isolated from yellow water of strong flavor Chinese baijiu in Yibin region of China.</title>
        <authorList>
            <person name="Xie J."/>
        </authorList>
    </citation>
    <scope>NUCLEOTIDE SEQUENCE [LARGE SCALE GENOMIC DNA]</scope>
    <source>
        <strain evidence="3 4">3H-10</strain>
    </source>
</reference>
<gene>
    <name evidence="3" type="ORF">G4D64_04430</name>
    <name evidence="2" type="ORF">H1Z61_04465</name>
</gene>
<comment type="caution">
    <text evidence="3">The sequence shown here is derived from an EMBL/GenBank/DDBJ whole genome shotgun (WGS) entry which is preliminary data.</text>
</comment>
<dbReference type="Proteomes" id="UP000472971">
    <property type="component" value="Unassembled WGS sequence"/>
</dbReference>
<dbReference type="Proteomes" id="UP000570010">
    <property type="component" value="Unassembled WGS sequence"/>
</dbReference>
<evidence type="ECO:0000313" key="4">
    <source>
        <dbReference type="Proteomes" id="UP000472971"/>
    </source>
</evidence>
<evidence type="ECO:0000313" key="5">
    <source>
        <dbReference type="Proteomes" id="UP000570010"/>
    </source>
</evidence>